<feature type="compositionally biased region" description="Polar residues" evidence="1">
    <location>
        <begin position="16"/>
        <end position="29"/>
    </location>
</feature>
<keyword evidence="3" id="KW-1185">Reference proteome</keyword>
<name>A0ABS8SEL7_DATST</name>
<evidence type="ECO:0000256" key="1">
    <source>
        <dbReference type="SAM" id="MobiDB-lite"/>
    </source>
</evidence>
<accession>A0ABS8SEL7</accession>
<dbReference type="EMBL" id="JACEIK010000450">
    <property type="protein sequence ID" value="MCD7457304.1"/>
    <property type="molecule type" value="Genomic_DNA"/>
</dbReference>
<feature type="non-terminal residue" evidence="2">
    <location>
        <position position="1"/>
    </location>
</feature>
<feature type="compositionally biased region" description="Polar residues" evidence="1">
    <location>
        <begin position="43"/>
        <end position="53"/>
    </location>
</feature>
<protein>
    <submittedName>
        <fullName evidence="2">Uncharacterized protein</fullName>
    </submittedName>
</protein>
<feature type="region of interest" description="Disordered" evidence="1">
    <location>
        <begin position="1"/>
        <end position="53"/>
    </location>
</feature>
<evidence type="ECO:0000313" key="3">
    <source>
        <dbReference type="Proteomes" id="UP000823775"/>
    </source>
</evidence>
<gene>
    <name evidence="2" type="ORF">HAX54_034803</name>
</gene>
<evidence type="ECO:0000313" key="2">
    <source>
        <dbReference type="EMBL" id="MCD7457304.1"/>
    </source>
</evidence>
<reference evidence="2 3" key="1">
    <citation type="journal article" date="2021" name="BMC Genomics">
        <title>Datura genome reveals duplications of psychoactive alkaloid biosynthetic genes and high mutation rate following tissue culture.</title>
        <authorList>
            <person name="Rajewski A."/>
            <person name="Carter-House D."/>
            <person name="Stajich J."/>
            <person name="Litt A."/>
        </authorList>
    </citation>
    <scope>NUCLEOTIDE SEQUENCE [LARGE SCALE GENOMIC DNA]</scope>
    <source>
        <strain evidence="2">AR-01</strain>
    </source>
</reference>
<sequence>LYVRRKQNRVQGGNDVATTTTVPISTAQSEEADHTTDSGKVLETSSTQAVQST</sequence>
<proteinExistence type="predicted"/>
<organism evidence="2 3">
    <name type="scientific">Datura stramonium</name>
    <name type="common">Jimsonweed</name>
    <name type="synonym">Common thornapple</name>
    <dbReference type="NCBI Taxonomy" id="4076"/>
    <lineage>
        <taxon>Eukaryota</taxon>
        <taxon>Viridiplantae</taxon>
        <taxon>Streptophyta</taxon>
        <taxon>Embryophyta</taxon>
        <taxon>Tracheophyta</taxon>
        <taxon>Spermatophyta</taxon>
        <taxon>Magnoliopsida</taxon>
        <taxon>eudicotyledons</taxon>
        <taxon>Gunneridae</taxon>
        <taxon>Pentapetalae</taxon>
        <taxon>asterids</taxon>
        <taxon>lamiids</taxon>
        <taxon>Solanales</taxon>
        <taxon>Solanaceae</taxon>
        <taxon>Solanoideae</taxon>
        <taxon>Datureae</taxon>
        <taxon>Datura</taxon>
    </lineage>
</organism>
<dbReference type="Proteomes" id="UP000823775">
    <property type="component" value="Unassembled WGS sequence"/>
</dbReference>
<comment type="caution">
    <text evidence="2">The sequence shown here is derived from an EMBL/GenBank/DDBJ whole genome shotgun (WGS) entry which is preliminary data.</text>
</comment>